<dbReference type="Proteomes" id="UP000275408">
    <property type="component" value="Unassembled WGS sequence"/>
</dbReference>
<evidence type="ECO:0000256" key="10">
    <source>
        <dbReference type="SAM" id="Phobius"/>
    </source>
</evidence>
<dbReference type="PANTHER" id="PTHR10519:SF20">
    <property type="entry name" value="G-PROTEIN COUPLED RECEPTOR 156-RELATED"/>
    <property type="match status" value="1"/>
</dbReference>
<evidence type="ECO:0000256" key="9">
    <source>
        <dbReference type="SAM" id="MobiDB-lite"/>
    </source>
</evidence>
<dbReference type="SUPFAM" id="SSF53822">
    <property type="entry name" value="Periplasmic binding protein-like I"/>
    <property type="match status" value="1"/>
</dbReference>
<dbReference type="Gene3D" id="3.40.50.2300">
    <property type="match status" value="2"/>
</dbReference>
<dbReference type="InterPro" id="IPR002455">
    <property type="entry name" value="GPCR3_GABA-B"/>
</dbReference>
<feature type="compositionally biased region" description="Polar residues" evidence="9">
    <location>
        <begin position="750"/>
        <end position="761"/>
    </location>
</feature>
<feature type="transmembrane region" description="Helical" evidence="10">
    <location>
        <begin position="417"/>
        <end position="439"/>
    </location>
</feature>
<dbReference type="OrthoDB" id="5970885at2759"/>
<reference evidence="13 14" key="1">
    <citation type="journal article" date="2018" name="Sci. Rep.">
        <title>Comparative analysis of the Pocillopora damicornis genome highlights role of immune system in coral evolution.</title>
        <authorList>
            <person name="Cunning R."/>
            <person name="Bay R.A."/>
            <person name="Gillette P."/>
            <person name="Baker A.C."/>
            <person name="Traylor-Knowles N."/>
        </authorList>
    </citation>
    <scope>NUCLEOTIDE SEQUENCE [LARGE SCALE GENOMIC DNA]</scope>
    <source>
        <strain evidence="13">RSMAS</strain>
        <tissue evidence="13">Whole animal</tissue>
    </source>
</reference>
<evidence type="ECO:0000256" key="11">
    <source>
        <dbReference type="SAM" id="SignalP"/>
    </source>
</evidence>
<feature type="chain" id="PRO_5017932548" description="Receptor ligand binding region domain-containing protein" evidence="11">
    <location>
        <begin position="25"/>
        <end position="803"/>
    </location>
</feature>
<evidence type="ECO:0000256" key="8">
    <source>
        <dbReference type="ARBA" id="ARBA00023224"/>
    </source>
</evidence>
<evidence type="ECO:0000256" key="6">
    <source>
        <dbReference type="ARBA" id="ARBA00023170"/>
    </source>
</evidence>
<feature type="compositionally biased region" description="Basic and acidic residues" evidence="9">
    <location>
        <begin position="691"/>
        <end position="706"/>
    </location>
</feature>
<keyword evidence="8" id="KW-0807">Transducer</keyword>
<sequence>MSPGFKIWIFCLIYFTLNRHFVCGFNDTDSIRAMVTFNDTQGVVKPTTVPRVKRQLHIAGLFDHDSRNGAGCLDAAFMAVEEINSDSKYLADYEIVLHHHKSTKGRLSEGTKILYEYLNTPPKKLMILGPFNDDLAKTVAAYAGLREIGILQFSHGATDLELTTKRDRYPLFFRTVPTEFVFNEPRLQFINKFGWKDEIGLIYDASPYYSLISKHLAKSLEGNGSKIVANEGFTQDPAVAVKILKDKGAHIIIGTFHHSRAREVFCQTTDKFFTHYNQRIPPSFRSTYAPFAYEAMWAIAVTLERARPVLTAWGMELHDLGYKRPRVSELLKEEAAQLHFTGPSGVVAFDENGNRKCTVFIQQFTKSVGSFEVGVYDYNPPSLLLRGDSTGNGTPAVLKYVNWPVFRRHRVIYHSGFYLTELLIFGCMLNLLSVVLFGFDGALVSFELMQWVCQVSRPRPYHERTVLVEQCISDDEMGALALLFIPKGVLLLIGALAAWPARHLCMPLCNNTRNCAQCVAIASVMCVIEIPIIMHVRQYPNPFYGITGLIIIVISAALLIIGVVPQLKRAQKCQKKSQIASEENNDVEMRHDNNYENNCGGCECDTVYIDPPKIPTAAAYTQTMQVLYNTSQVQTVVVRTQSACMLTEPEPEVETAELMMQTEAEEPTPVATVDTQTISVKLSDSIVQTERKPLSHIHTQTDKAKMNDSFVQTDDPPEPEIVDDESDTASVSSSMSTSPKQQRKTRRSRFNIQPKINTNLSQRKKELVAKSSHVATPRLRLSTPQPYPTPRSRDPSPARGENR</sequence>
<feature type="compositionally biased region" description="Acidic residues" evidence="9">
    <location>
        <begin position="715"/>
        <end position="727"/>
    </location>
</feature>
<evidence type="ECO:0000256" key="4">
    <source>
        <dbReference type="ARBA" id="ARBA00023040"/>
    </source>
</evidence>
<evidence type="ECO:0000259" key="12">
    <source>
        <dbReference type="Pfam" id="PF01094"/>
    </source>
</evidence>
<proteinExistence type="predicted"/>
<comment type="caution">
    <text evidence="13">The sequence shown here is derived from an EMBL/GenBank/DDBJ whole genome shotgun (WGS) entry which is preliminary data.</text>
</comment>
<evidence type="ECO:0000313" key="13">
    <source>
        <dbReference type="EMBL" id="RMX58387.1"/>
    </source>
</evidence>
<feature type="transmembrane region" description="Helical" evidence="10">
    <location>
        <begin position="543"/>
        <end position="567"/>
    </location>
</feature>
<comment type="subcellular location">
    <subcellularLocation>
        <location evidence="1">Membrane</location>
    </subcellularLocation>
</comment>
<keyword evidence="11" id="KW-0732">Signal</keyword>
<dbReference type="CDD" id="cd06366">
    <property type="entry name" value="PBP1_GABAb_receptor"/>
    <property type="match status" value="1"/>
</dbReference>
<feature type="signal peptide" evidence="11">
    <location>
        <begin position="1"/>
        <end position="24"/>
    </location>
</feature>
<dbReference type="InterPro" id="IPR028082">
    <property type="entry name" value="Peripla_BP_I"/>
</dbReference>
<dbReference type="EMBL" id="RCHS01000531">
    <property type="protein sequence ID" value="RMX58387.1"/>
    <property type="molecule type" value="Genomic_DNA"/>
</dbReference>
<feature type="compositionally biased region" description="Low complexity" evidence="9">
    <location>
        <begin position="728"/>
        <end position="738"/>
    </location>
</feature>
<feature type="region of interest" description="Disordered" evidence="9">
    <location>
        <begin position="691"/>
        <end position="803"/>
    </location>
</feature>
<dbReference type="InterPro" id="IPR001828">
    <property type="entry name" value="ANF_lig-bd_rcpt"/>
</dbReference>
<evidence type="ECO:0000313" key="14">
    <source>
        <dbReference type="Proteomes" id="UP000275408"/>
    </source>
</evidence>
<name>A0A3M6UXQ5_POCDA</name>
<dbReference type="AlphaFoldDB" id="A0A3M6UXQ5"/>
<accession>A0A3M6UXQ5</accession>
<keyword evidence="4" id="KW-0297">G-protein coupled receptor</keyword>
<feature type="transmembrane region" description="Helical" evidence="10">
    <location>
        <begin position="519"/>
        <end position="537"/>
    </location>
</feature>
<protein>
    <recommendedName>
        <fullName evidence="12">Receptor ligand binding region domain-containing protein</fullName>
    </recommendedName>
</protein>
<gene>
    <name evidence="13" type="ORF">pdam_00012504</name>
</gene>
<dbReference type="GO" id="GO:0007214">
    <property type="term" value="P:gamma-aminobutyric acid signaling pathway"/>
    <property type="evidence" value="ECO:0007669"/>
    <property type="project" value="TreeGrafter"/>
</dbReference>
<keyword evidence="7" id="KW-0325">Glycoprotein</keyword>
<evidence type="ECO:0000256" key="1">
    <source>
        <dbReference type="ARBA" id="ARBA00004370"/>
    </source>
</evidence>
<feature type="compositionally biased region" description="Basic and acidic residues" evidence="9">
    <location>
        <begin position="791"/>
        <end position="803"/>
    </location>
</feature>
<organism evidence="13 14">
    <name type="scientific">Pocillopora damicornis</name>
    <name type="common">Cauliflower coral</name>
    <name type="synonym">Millepora damicornis</name>
    <dbReference type="NCBI Taxonomy" id="46731"/>
    <lineage>
        <taxon>Eukaryota</taxon>
        <taxon>Metazoa</taxon>
        <taxon>Cnidaria</taxon>
        <taxon>Anthozoa</taxon>
        <taxon>Hexacorallia</taxon>
        <taxon>Scleractinia</taxon>
        <taxon>Astrocoeniina</taxon>
        <taxon>Pocilloporidae</taxon>
        <taxon>Pocillopora</taxon>
    </lineage>
</organism>
<dbReference type="PANTHER" id="PTHR10519">
    <property type="entry name" value="GABA-B RECEPTOR"/>
    <property type="match status" value="1"/>
</dbReference>
<keyword evidence="5 10" id="KW-0472">Membrane</keyword>
<dbReference type="PRINTS" id="PR01176">
    <property type="entry name" value="GABABRECEPTR"/>
</dbReference>
<evidence type="ECO:0000256" key="3">
    <source>
        <dbReference type="ARBA" id="ARBA00022989"/>
    </source>
</evidence>
<evidence type="ECO:0000256" key="5">
    <source>
        <dbReference type="ARBA" id="ARBA00023136"/>
    </source>
</evidence>
<keyword evidence="2 10" id="KW-0812">Transmembrane</keyword>
<dbReference type="GO" id="GO:0004965">
    <property type="term" value="F:G protein-coupled GABA receptor activity"/>
    <property type="evidence" value="ECO:0007669"/>
    <property type="project" value="InterPro"/>
</dbReference>
<evidence type="ECO:0000256" key="2">
    <source>
        <dbReference type="ARBA" id="ARBA00022692"/>
    </source>
</evidence>
<feature type="domain" description="Receptor ligand binding region" evidence="12">
    <location>
        <begin position="72"/>
        <end position="269"/>
    </location>
</feature>
<keyword evidence="6" id="KW-0675">Receptor</keyword>
<dbReference type="GO" id="GO:0038039">
    <property type="term" value="C:G protein-coupled receptor heterodimeric complex"/>
    <property type="evidence" value="ECO:0007669"/>
    <property type="project" value="TreeGrafter"/>
</dbReference>
<keyword evidence="14" id="KW-1185">Reference proteome</keyword>
<keyword evidence="3 10" id="KW-1133">Transmembrane helix</keyword>
<evidence type="ECO:0000256" key="7">
    <source>
        <dbReference type="ARBA" id="ARBA00023180"/>
    </source>
</evidence>
<dbReference type="Pfam" id="PF01094">
    <property type="entry name" value="ANF_receptor"/>
    <property type="match status" value="1"/>
</dbReference>
<feature type="transmembrane region" description="Helical" evidence="10">
    <location>
        <begin position="477"/>
        <end position="499"/>
    </location>
</feature>